<feature type="coiled-coil region" evidence="1">
    <location>
        <begin position="537"/>
        <end position="570"/>
    </location>
</feature>
<evidence type="ECO:0000256" key="1">
    <source>
        <dbReference type="SAM" id="Coils"/>
    </source>
</evidence>
<dbReference type="InterPro" id="IPR009628">
    <property type="entry name" value="Phage_tape_measure_N"/>
</dbReference>
<evidence type="ECO:0000259" key="3">
    <source>
        <dbReference type="Pfam" id="PF06791"/>
    </source>
</evidence>
<evidence type="ECO:0000313" key="6">
    <source>
        <dbReference type="Proteomes" id="UP000286594"/>
    </source>
</evidence>
<dbReference type="RefSeq" id="WP_128148160.1">
    <property type="nucleotide sequence ID" value="NZ_SAVB01000006.1"/>
</dbReference>
<evidence type="ECO:0000256" key="2">
    <source>
        <dbReference type="SAM" id="MobiDB-lite"/>
    </source>
</evidence>
<keyword evidence="1" id="KW-0175">Coiled coil</keyword>
<feature type="region of interest" description="Disordered" evidence="2">
    <location>
        <begin position="1391"/>
        <end position="1412"/>
    </location>
</feature>
<dbReference type="Pfam" id="PF18013">
    <property type="entry name" value="Phage_lysozyme2"/>
    <property type="match status" value="1"/>
</dbReference>
<evidence type="ECO:0000313" key="5">
    <source>
        <dbReference type="EMBL" id="RWR50602.1"/>
    </source>
</evidence>
<protein>
    <recommendedName>
        <fullName evidence="7">Phage tail lysozyme domain-containing protein</fullName>
    </recommendedName>
</protein>
<reference evidence="5 6" key="1">
    <citation type="submission" date="2019-01" db="EMBL/GenBank/DDBJ databases">
        <title>Sinorhodobacter populi sp. nov. isolated from the symptomatic bark tissue of Populus euramericana canker.</title>
        <authorList>
            <person name="Xu G."/>
        </authorList>
    </citation>
    <scope>NUCLEOTIDE SEQUENCE [LARGE SCALE GENOMIC DNA]</scope>
    <source>
        <strain evidence="5 6">CCTCC AB2012026</strain>
    </source>
</reference>
<feature type="region of interest" description="Disordered" evidence="2">
    <location>
        <begin position="741"/>
        <end position="762"/>
    </location>
</feature>
<feature type="compositionally biased region" description="Low complexity" evidence="2">
    <location>
        <begin position="82"/>
        <end position="91"/>
    </location>
</feature>
<dbReference type="Gene3D" id="1.10.530.10">
    <property type="match status" value="1"/>
</dbReference>
<dbReference type="InterPro" id="IPR041219">
    <property type="entry name" value="Phage_lysozyme2"/>
</dbReference>
<gene>
    <name evidence="5" type="ORF">EOW65_06505</name>
</gene>
<keyword evidence="6" id="KW-1185">Reference proteome</keyword>
<feature type="domain" description="Bacteriophage tail tape measure N-terminal" evidence="3">
    <location>
        <begin position="177"/>
        <end position="378"/>
    </location>
</feature>
<feature type="coiled-coil region" evidence="1">
    <location>
        <begin position="463"/>
        <end position="492"/>
    </location>
</feature>
<dbReference type="OrthoDB" id="7710249at2"/>
<feature type="domain" description="Phage tail lysozyme" evidence="4">
    <location>
        <begin position="1073"/>
        <end position="1209"/>
    </location>
</feature>
<dbReference type="Pfam" id="PF06791">
    <property type="entry name" value="TMP_2"/>
    <property type="match status" value="1"/>
</dbReference>
<comment type="caution">
    <text evidence="5">The sequence shown here is derived from an EMBL/GenBank/DDBJ whole genome shotgun (WGS) entry which is preliminary data.</text>
</comment>
<evidence type="ECO:0000259" key="4">
    <source>
        <dbReference type="Pfam" id="PF18013"/>
    </source>
</evidence>
<name>A0A443LN41_9RHOB</name>
<proteinExistence type="predicted"/>
<accession>A0A443LN41</accession>
<feature type="region of interest" description="Disordered" evidence="2">
    <location>
        <begin position="82"/>
        <end position="117"/>
    </location>
</feature>
<dbReference type="Proteomes" id="UP000286594">
    <property type="component" value="Unassembled WGS sequence"/>
</dbReference>
<sequence>MGENKAFNVSIVFKSEIEAAKAGIEAIKRELWTVSATTAQAAKVTDENAAAIDREAASTAKATQAQESYTAAVKRSESARRAAQAAPVVQSLPGTVPANSLGTPAPGPSAPQDGGLSPAQREAIRARYNPIFAMSRQYETELKRIAEAERLEALTAHEATAAREAAAARMAPVTAGMTKLGAATKLTSWEMRGLSMQASDTIQSLALGMPPLQVLLQQGPQAIDQIGGIGRALSLLKSALTLPRVAAGAATAAVVLGAMAWNDYLKSTKEVTTAASGLGRAVAGSAGEMEAAAQTGARAAGISVATARSMEAAFLRTGKIGHENFAQLIGISRDFGATMGISASAAGDALAEMMRDPAKAANELSQQYGLIDAKTAEHARNLAAQNRLTEAQSVLLEALRGRLASATEATTGWAKAWESVGTAAANAWDKVGGALSYVFLDRSTEDRISDLRRILSMPRVRGRDAYQAELDRLLAEQAAKEAKAEQDKANDRGTAANTIAGASGVNATAKRMQDLRNQIVVLRAGLDGNTGISDGQRDQITADLEAKTRILAALENREARQAELDRLEIQIQTERNPLLRAELEARRTLLQMADQEVASGEISTAAQRARNQVIAQTIAGASSQASAMAAEAAIRGQLTAKIAAGTVAAADADTWMERELTMRPLLAAAAIAEGAERARLEEQIRKLGDAYDGLATARREAAVNADARASRDRIADLRLETGLIGQTSAARIRAQAAADAERWIRDQGPDLSPTDAKDKRRRAADEAEAQIQRDRMQRTEELRRAQEAATYQAAARLASTPIARAEIEAQQEYARVIAETGDAQEAAARADLIRSAAVTELRAALQDYVRTQDEQIARMRLEASLAGQSAAVRAQAQAAYEAELYIRQQGLDVGSAEAEQLRERARLATDVRLQTERITEALDTVGKAGENAIDGIVGALRKGDIGGAAQALSDQITGMLSELAISNPLKNGLMGTNYATIFDAGGLGGIWDRLTGKTPAIDPTRAGADAATQAMRSVATMQVTAATVIIGGAGTAQLSGSAGLDRIGAANSGAAPIAANSGSAPLGGSSAIQSQIWNFFSGKGLAPHQIAGIMGNLSAESGFNPLAVGDAGAAFGLAQWNDRAGSLFSSIGGKQNLGDVGAQLEFMWQELQTSERAAMQKLLASTNVQDATAAFVGFERPSGWSAANPAGSMHFDRRLAAAEAALGKFSATTATAATDLGALGEGFDVFGNALSQGLSGLMSGGASGGFSSFFGTFATGVAHAWGIPGFARGGETGGSDPSKIAGVVHEREYVFDAASTSRIGVANLEALRRGTLRGYATGGYVAPVAFSAPAMASGGGGGSSASSGPIRMVVNNYGTDPVIAEETTDDQGGRQITMTIGDAVAAAATQRGNPARRALDSAWQPKNRVVRR</sequence>
<organism evidence="5 6">
    <name type="scientific">Paenirhodobacter ferrireducens</name>
    <dbReference type="NCBI Taxonomy" id="1215032"/>
    <lineage>
        <taxon>Bacteria</taxon>
        <taxon>Pseudomonadati</taxon>
        <taxon>Pseudomonadota</taxon>
        <taxon>Alphaproteobacteria</taxon>
        <taxon>Rhodobacterales</taxon>
        <taxon>Rhodobacter group</taxon>
        <taxon>Paenirhodobacter</taxon>
    </lineage>
</organism>
<dbReference type="EMBL" id="SAVB01000006">
    <property type="protein sequence ID" value="RWR50602.1"/>
    <property type="molecule type" value="Genomic_DNA"/>
</dbReference>
<evidence type="ECO:0008006" key="7">
    <source>
        <dbReference type="Google" id="ProtNLM"/>
    </source>
</evidence>